<dbReference type="GO" id="GO:0015562">
    <property type="term" value="F:efflux transmembrane transporter activity"/>
    <property type="evidence" value="ECO:0007669"/>
    <property type="project" value="InterPro"/>
</dbReference>
<evidence type="ECO:0000313" key="9">
    <source>
        <dbReference type="EMBL" id="EGC20634.1"/>
    </source>
</evidence>
<reference evidence="9 10" key="1">
    <citation type="submission" date="2011-01" db="EMBL/GenBank/DDBJ databases">
        <authorList>
            <person name="Muzny D."/>
            <person name="Qin X."/>
            <person name="Deng J."/>
            <person name="Jiang H."/>
            <person name="Liu Y."/>
            <person name="Qu J."/>
            <person name="Song X.-Z."/>
            <person name="Zhang L."/>
            <person name="Thornton R."/>
            <person name="Coyle M."/>
            <person name="Francisco L."/>
            <person name="Jackson L."/>
            <person name="Javaid M."/>
            <person name="Korchina V."/>
            <person name="Kovar C."/>
            <person name="Mata R."/>
            <person name="Mathew T."/>
            <person name="Ngo R."/>
            <person name="Nguyen L."/>
            <person name="Nguyen N."/>
            <person name="Okwuonu G."/>
            <person name="Ongeri F."/>
            <person name="Pham C."/>
            <person name="Simmons D."/>
            <person name="Wilczek-Boney K."/>
            <person name="Hale W."/>
            <person name="Jakkamsetti A."/>
            <person name="Pham P."/>
            <person name="Ruth R."/>
            <person name="San Lucas F."/>
            <person name="Warren J."/>
            <person name="Zhang J."/>
            <person name="Zhao Z."/>
            <person name="Zhou C."/>
            <person name="Zhu D."/>
            <person name="Lee S."/>
            <person name="Bess C."/>
            <person name="Blankenburg K."/>
            <person name="Forbes L."/>
            <person name="Fu Q."/>
            <person name="Gubbala S."/>
            <person name="Hirani K."/>
            <person name="Jayaseelan J.C."/>
            <person name="Lara F."/>
            <person name="Munidasa M."/>
            <person name="Palculict T."/>
            <person name="Patil S."/>
            <person name="Pu L.-L."/>
            <person name="Saada N."/>
            <person name="Tang L."/>
            <person name="Weissenberger G."/>
            <person name="Zhu Y."/>
            <person name="Hemphill L."/>
            <person name="Shang Y."/>
            <person name="Youmans B."/>
            <person name="Ayvaz T."/>
            <person name="Ross M."/>
            <person name="Santibanez J."/>
            <person name="Aqrawi P."/>
            <person name="Gross S."/>
            <person name="Joshi V."/>
            <person name="Fowler G."/>
            <person name="Nazareth L."/>
            <person name="Reid J."/>
            <person name="Worley K."/>
            <person name="Petrosino J."/>
            <person name="Highlander S."/>
            <person name="Gibbs R."/>
        </authorList>
    </citation>
    <scope>NUCLEOTIDE SEQUENCE [LARGE SCALE GENOMIC DNA]</scope>
    <source>
        <strain evidence="9 10">DSM 16608</strain>
    </source>
</reference>
<proteinExistence type="inferred from homology"/>
<accession>F0F5L5</accession>
<dbReference type="Proteomes" id="UP000005697">
    <property type="component" value="Unassembled WGS sequence"/>
</dbReference>
<keyword evidence="7" id="KW-0998">Cell outer membrane</keyword>
<gene>
    <name evidence="9" type="ORF">HMPREF9141_0881</name>
</gene>
<keyword evidence="10" id="KW-1185">Reference proteome</keyword>
<sequence>MQENFIVIQAMNKLFNILMLFCLSQGVQAQEVYSLQRCRELALQNNRQLKVSRMSADVAENTRKAAKTKYLPRVDALAGYQHFSREISLLSDKQKRAFGHLGTNTVGQTGSQMEQNLASLVQQGILSPQTAQQLGQVLGNITTPLIQAGNNIGQRINDAFRSNTKNVYGGAIVVNQPIYMGGAIKAANDMAAIGEQVVQNNIELKRQLILYGVDNAYWLAISLKKKEALAIRYHDLAQKLDDDVKKMIRAGVATRADGLKVDVAVNTADLQIARIQSGVSLAKMALCELCGLELDGNIRLSDEGDADIPPAPSAQYDSRESTASAHADSIESRPELRLLQNAIDLSRQNTKLVRSLYLPHILLTGGYSLSNPNLFNGFQKRFTDLWNIGVTVQVPIWTWGENRYKVRASRTTTSIARLELEDARKKIDLEIEQNRLRLKDTNKQLATAHKNMEAAEENLRCANIGFKEGVMTVTDVMTAQTAWHTAKTAIIDAEINVRLAQTGLQKALGNL</sequence>
<dbReference type="HOGENOM" id="CLU_012817_12_1_10"/>
<dbReference type="InterPro" id="IPR003423">
    <property type="entry name" value="OMP_efflux"/>
</dbReference>
<dbReference type="GO" id="GO:1990281">
    <property type="term" value="C:efflux pump complex"/>
    <property type="evidence" value="ECO:0007669"/>
    <property type="project" value="TreeGrafter"/>
</dbReference>
<evidence type="ECO:0000256" key="7">
    <source>
        <dbReference type="ARBA" id="ARBA00023237"/>
    </source>
</evidence>
<dbReference type="eggNOG" id="COG1538">
    <property type="taxonomic scope" value="Bacteria"/>
</dbReference>
<dbReference type="Pfam" id="PF02321">
    <property type="entry name" value="OEP"/>
    <property type="match status" value="1"/>
</dbReference>
<dbReference type="PANTHER" id="PTHR30026">
    <property type="entry name" value="OUTER MEMBRANE PROTEIN TOLC"/>
    <property type="match status" value="1"/>
</dbReference>
<protein>
    <submittedName>
        <fullName evidence="9">Outer membrane efflux protein</fullName>
    </submittedName>
</protein>
<comment type="subcellular location">
    <subcellularLocation>
        <location evidence="1">Cell outer membrane</location>
    </subcellularLocation>
</comment>
<keyword evidence="6" id="KW-0472">Membrane</keyword>
<evidence type="ECO:0000256" key="8">
    <source>
        <dbReference type="SAM" id="MobiDB-lite"/>
    </source>
</evidence>
<keyword evidence="4" id="KW-1134">Transmembrane beta strand</keyword>
<dbReference type="InterPro" id="IPR051906">
    <property type="entry name" value="TolC-like"/>
</dbReference>
<dbReference type="Gene3D" id="1.20.1600.10">
    <property type="entry name" value="Outer membrane efflux proteins (OEP)"/>
    <property type="match status" value="1"/>
</dbReference>
<feature type="region of interest" description="Disordered" evidence="8">
    <location>
        <begin position="309"/>
        <end position="329"/>
    </location>
</feature>
<evidence type="ECO:0000256" key="1">
    <source>
        <dbReference type="ARBA" id="ARBA00004442"/>
    </source>
</evidence>
<dbReference type="GO" id="GO:0015288">
    <property type="term" value="F:porin activity"/>
    <property type="evidence" value="ECO:0007669"/>
    <property type="project" value="TreeGrafter"/>
</dbReference>
<evidence type="ECO:0000256" key="4">
    <source>
        <dbReference type="ARBA" id="ARBA00022452"/>
    </source>
</evidence>
<dbReference type="GO" id="GO:0009279">
    <property type="term" value="C:cell outer membrane"/>
    <property type="evidence" value="ECO:0007669"/>
    <property type="project" value="UniProtKB-SubCell"/>
</dbReference>
<dbReference type="AlphaFoldDB" id="F0F5L5"/>
<evidence type="ECO:0000256" key="3">
    <source>
        <dbReference type="ARBA" id="ARBA00022448"/>
    </source>
</evidence>
<evidence type="ECO:0000256" key="2">
    <source>
        <dbReference type="ARBA" id="ARBA00007613"/>
    </source>
</evidence>
<keyword evidence="5" id="KW-0812">Transmembrane</keyword>
<evidence type="ECO:0000256" key="6">
    <source>
        <dbReference type="ARBA" id="ARBA00023136"/>
    </source>
</evidence>
<dbReference type="STRING" id="888743.HMPREF9141_0881"/>
<dbReference type="PANTHER" id="PTHR30026:SF20">
    <property type="entry name" value="OUTER MEMBRANE PROTEIN TOLC"/>
    <property type="match status" value="1"/>
</dbReference>
<comment type="caution">
    <text evidence="9">The sequence shown here is derived from an EMBL/GenBank/DDBJ whole genome shotgun (WGS) entry which is preliminary data.</text>
</comment>
<evidence type="ECO:0000313" key="10">
    <source>
        <dbReference type="Proteomes" id="UP000005697"/>
    </source>
</evidence>
<dbReference type="SUPFAM" id="SSF56954">
    <property type="entry name" value="Outer membrane efflux proteins (OEP)"/>
    <property type="match status" value="1"/>
</dbReference>
<name>F0F5L5_9BACT</name>
<comment type="similarity">
    <text evidence="2">Belongs to the outer membrane factor (OMF) (TC 1.B.17) family.</text>
</comment>
<keyword evidence="3" id="KW-0813">Transport</keyword>
<evidence type="ECO:0000256" key="5">
    <source>
        <dbReference type="ARBA" id="ARBA00022692"/>
    </source>
</evidence>
<organism evidence="9 10">
    <name type="scientific">Prevotella multiformis DSM 16608</name>
    <dbReference type="NCBI Taxonomy" id="888743"/>
    <lineage>
        <taxon>Bacteria</taxon>
        <taxon>Pseudomonadati</taxon>
        <taxon>Bacteroidota</taxon>
        <taxon>Bacteroidia</taxon>
        <taxon>Bacteroidales</taxon>
        <taxon>Prevotellaceae</taxon>
        <taxon>Prevotella</taxon>
    </lineage>
</organism>
<dbReference type="EMBL" id="AEWX01000013">
    <property type="protein sequence ID" value="EGC20634.1"/>
    <property type="molecule type" value="Genomic_DNA"/>
</dbReference>